<dbReference type="AlphaFoldDB" id="A0AAW0FT62"/>
<dbReference type="PANTHER" id="PTHR28260">
    <property type="entry name" value="SPINDLE POLE BODY COMPONENT SPC105"/>
    <property type="match status" value="1"/>
</dbReference>
<feature type="compositionally biased region" description="Basic and acidic residues" evidence="2">
    <location>
        <begin position="304"/>
        <end position="320"/>
    </location>
</feature>
<evidence type="ECO:0000313" key="5">
    <source>
        <dbReference type="Proteomes" id="UP001385951"/>
    </source>
</evidence>
<proteinExistence type="predicted"/>
<dbReference type="Proteomes" id="UP001385951">
    <property type="component" value="Unassembled WGS sequence"/>
</dbReference>
<dbReference type="GO" id="GO:1990758">
    <property type="term" value="P:mitotic sister chromatid biorientation"/>
    <property type="evidence" value="ECO:0007669"/>
    <property type="project" value="TreeGrafter"/>
</dbReference>
<feature type="coiled-coil region" evidence="1">
    <location>
        <begin position="522"/>
        <end position="577"/>
    </location>
</feature>
<dbReference type="InterPro" id="IPR033338">
    <property type="entry name" value="Spc105/Spc7"/>
</dbReference>
<sequence length="736" mass="84261">MDFTTIYNPPVKPSSPPLQQQRELTEKIHNISLVDKQPSQPVKDIIESKLAESGSGGNSNIIHEASGVSQPENELVDNTPKNAFDQSNKDLTASDIQPATQNLQNIDYSNLQTNLHQEIASDLTQPGGTVSELELSKSLLEAQEHNLVTRESDQPFGSLDGDTNSYIHMNEQNLFQSSKASTGDDDHLDTIQEESMIQSQNDENDQESGMELTLPMSTSQTLDNNAGKDSQPMQLTQDIGTVTETTASQHPQSDVEKEDSSQAMQSTQQIDKIELIIDNGSVVNSQPMHLTQQNDDVTYTQNKRKNDDPETDHSHKMQKLSKEVEVNTVTTTIPLADVSLQEESDDDFEPVTINQFLRDAEIGFFDNLDLGTQPPSRVRLSIFEDEPKIEDYYKANTKVPLLEVFKLNCDELINKIEEDRNNFELIKIFKLKSQFKLLKDFAREKAREVWYDWRIKLMENLSSDLELKFETLQKDKVILIENLRILDPVYDEVKLNFLNVKHELTKTLEMKQHFEKIDIEQIKTYKNQLTEINKELVNHQQKIKTGEFELKQITSVIAEYENEILLLKNKASQLEMEIKDLRHFDIQEIEALHIKFKLLQALSNLNYVLKLPYTLPSTTVLENFSNFKKYWQGFSNLDYDIYKISLKLPVKILDDNDDDVIRFSIRYYSSKHGFKILLNVAVNLPDLIEYPKKVSMSGEIVRSTSELESKFILDNLIKDTVTNGLLTEETCISLSP</sequence>
<dbReference type="Pfam" id="PF08317">
    <property type="entry name" value="Spc7"/>
    <property type="match status" value="2"/>
</dbReference>
<dbReference type="PANTHER" id="PTHR28260:SF1">
    <property type="entry name" value="SPINDLE POLE BODY COMPONENT SPC105"/>
    <property type="match status" value="1"/>
</dbReference>
<name>A0AAW0FT62_9APHY</name>
<reference evidence="4 5" key="1">
    <citation type="submission" date="2022-09" db="EMBL/GenBank/DDBJ databases">
        <authorList>
            <person name="Palmer J.M."/>
        </authorList>
    </citation>
    <scope>NUCLEOTIDE SEQUENCE [LARGE SCALE GENOMIC DNA]</scope>
    <source>
        <strain evidence="4 5">DSM 7382</strain>
    </source>
</reference>
<evidence type="ECO:0000256" key="1">
    <source>
        <dbReference type="SAM" id="Coils"/>
    </source>
</evidence>
<feature type="domain" description="Spc7 kinetochore protein" evidence="3">
    <location>
        <begin position="338"/>
        <end position="628"/>
    </location>
</feature>
<dbReference type="SMART" id="SM00787">
    <property type="entry name" value="Spc7"/>
    <property type="match status" value="1"/>
</dbReference>
<evidence type="ECO:0000313" key="4">
    <source>
        <dbReference type="EMBL" id="KAK7680487.1"/>
    </source>
</evidence>
<feature type="region of interest" description="Disordered" evidence="2">
    <location>
        <begin position="48"/>
        <end position="87"/>
    </location>
</feature>
<dbReference type="GO" id="GO:0000776">
    <property type="term" value="C:kinetochore"/>
    <property type="evidence" value="ECO:0007669"/>
    <property type="project" value="TreeGrafter"/>
</dbReference>
<organism evidence="4 5">
    <name type="scientific">Cerrena zonata</name>
    <dbReference type="NCBI Taxonomy" id="2478898"/>
    <lineage>
        <taxon>Eukaryota</taxon>
        <taxon>Fungi</taxon>
        <taxon>Dikarya</taxon>
        <taxon>Basidiomycota</taxon>
        <taxon>Agaricomycotina</taxon>
        <taxon>Agaricomycetes</taxon>
        <taxon>Polyporales</taxon>
        <taxon>Cerrenaceae</taxon>
        <taxon>Cerrena</taxon>
    </lineage>
</organism>
<feature type="region of interest" description="Disordered" evidence="2">
    <location>
        <begin position="1"/>
        <end position="21"/>
    </location>
</feature>
<protein>
    <recommendedName>
        <fullName evidence="3">Spc7 kinetochore protein domain-containing protein</fullName>
    </recommendedName>
</protein>
<keyword evidence="5" id="KW-1185">Reference proteome</keyword>
<accession>A0AAW0FT62</accession>
<comment type="caution">
    <text evidence="4">The sequence shown here is derived from an EMBL/GenBank/DDBJ whole genome shotgun (WGS) entry which is preliminary data.</text>
</comment>
<dbReference type="GO" id="GO:0034501">
    <property type="term" value="P:protein localization to kinetochore"/>
    <property type="evidence" value="ECO:0007669"/>
    <property type="project" value="TreeGrafter"/>
</dbReference>
<keyword evidence="1" id="KW-0175">Coiled coil</keyword>
<evidence type="ECO:0000256" key="2">
    <source>
        <dbReference type="SAM" id="MobiDB-lite"/>
    </source>
</evidence>
<evidence type="ECO:0000259" key="3">
    <source>
        <dbReference type="SMART" id="SM00787"/>
    </source>
</evidence>
<feature type="region of interest" description="Disordered" evidence="2">
    <location>
        <begin position="300"/>
        <end position="320"/>
    </location>
</feature>
<dbReference type="GO" id="GO:0007094">
    <property type="term" value="P:mitotic spindle assembly checkpoint signaling"/>
    <property type="evidence" value="ECO:0007669"/>
    <property type="project" value="TreeGrafter"/>
</dbReference>
<feature type="region of interest" description="Disordered" evidence="2">
    <location>
        <begin position="245"/>
        <end position="267"/>
    </location>
</feature>
<gene>
    <name evidence="4" type="ORF">QCA50_016486</name>
</gene>
<dbReference type="EMBL" id="JASBNA010000049">
    <property type="protein sequence ID" value="KAK7680487.1"/>
    <property type="molecule type" value="Genomic_DNA"/>
</dbReference>
<dbReference type="InterPro" id="IPR013253">
    <property type="entry name" value="Spc7_domain"/>
</dbReference>